<reference evidence="4 5" key="2">
    <citation type="submission" date="2016-05" db="EMBL/GenBank/DDBJ databases">
        <authorList>
            <person name="Naeem Raeece"/>
        </authorList>
    </citation>
    <scope>NUCLEOTIDE SEQUENCE [LARGE SCALE GENOMIC DNA]</scope>
</reference>
<evidence type="ECO:0000313" key="5">
    <source>
        <dbReference type="Proteomes" id="UP000078555"/>
    </source>
</evidence>
<proteinExistence type="predicted"/>
<feature type="region of interest" description="Disordered" evidence="1">
    <location>
        <begin position="47"/>
        <end position="89"/>
    </location>
</feature>
<keyword evidence="5" id="KW-1185">Reference proteome</keyword>
<evidence type="ECO:0000313" key="3">
    <source>
        <dbReference type="EMBL" id="SBT34089.1"/>
    </source>
</evidence>
<evidence type="ECO:0000313" key="2">
    <source>
        <dbReference type="EMBL" id="SBT33656.1"/>
    </source>
</evidence>
<dbReference type="Proteomes" id="UP000078550">
    <property type="component" value="Unassembled WGS sequence"/>
</dbReference>
<organism evidence="2 5">
    <name type="scientific">Plasmodium ovale wallikeri</name>
    <dbReference type="NCBI Taxonomy" id="864142"/>
    <lineage>
        <taxon>Eukaryota</taxon>
        <taxon>Sar</taxon>
        <taxon>Alveolata</taxon>
        <taxon>Apicomplexa</taxon>
        <taxon>Aconoidasida</taxon>
        <taxon>Haemosporida</taxon>
        <taxon>Plasmodiidae</taxon>
        <taxon>Plasmodium</taxon>
        <taxon>Plasmodium (Plasmodium)</taxon>
    </lineage>
</organism>
<reference evidence="2" key="1">
    <citation type="submission" date="2016-05" db="EMBL/GenBank/DDBJ databases">
        <authorList>
            <person name="Lavstsen T."/>
            <person name="Jespersen J.S."/>
        </authorList>
    </citation>
    <scope>NUCLEOTIDE SEQUENCE [LARGE SCALE GENOMIC DNA]</scope>
</reference>
<evidence type="ECO:0000256" key="1">
    <source>
        <dbReference type="SAM" id="MobiDB-lite"/>
    </source>
</evidence>
<protein>
    <submittedName>
        <fullName evidence="2">Uncharacterized protein</fullName>
    </submittedName>
</protein>
<dbReference type="AlphaFoldDB" id="A0A1A8YPX4"/>
<accession>A0A1A8YPX4</accession>
<feature type="compositionally biased region" description="Basic residues" evidence="1">
    <location>
        <begin position="67"/>
        <end position="81"/>
    </location>
</feature>
<evidence type="ECO:0000313" key="4">
    <source>
        <dbReference type="Proteomes" id="UP000078550"/>
    </source>
</evidence>
<dbReference type="EMBL" id="FLRD01000058">
    <property type="protein sequence ID" value="SBT33656.1"/>
    <property type="molecule type" value="Genomic_DNA"/>
</dbReference>
<dbReference type="EMBL" id="FLRE01000070">
    <property type="protein sequence ID" value="SBT34089.1"/>
    <property type="molecule type" value="Genomic_DNA"/>
</dbReference>
<sequence length="99" mass="11583">MKKKKKKKGDCKKIISWGGYAKLAAKKRVISTQKDITKRRAFLQTETSVETSRIENQNKDSEVEKLRSKKQHKRRKQRKRGMGVEKNTKAELKIIVVQN</sequence>
<gene>
    <name evidence="2" type="ORF">POVWA1_018240</name>
    <name evidence="3" type="ORF">POVWA2_018130</name>
</gene>
<feature type="compositionally biased region" description="Basic and acidic residues" evidence="1">
    <location>
        <begin position="52"/>
        <end position="66"/>
    </location>
</feature>
<dbReference type="Proteomes" id="UP000078555">
    <property type="component" value="Unassembled WGS sequence"/>
</dbReference>
<name>A0A1A8YPX4_PLAOA</name>